<dbReference type="NCBIfam" id="TIGR02937">
    <property type="entry name" value="sigma70-ECF"/>
    <property type="match status" value="1"/>
</dbReference>
<dbReference type="SUPFAM" id="SSF88946">
    <property type="entry name" value="Sigma2 domain of RNA polymerase sigma factors"/>
    <property type="match status" value="1"/>
</dbReference>
<dbReference type="GO" id="GO:0016987">
    <property type="term" value="F:sigma factor activity"/>
    <property type="evidence" value="ECO:0007669"/>
    <property type="project" value="UniProtKB-KW"/>
</dbReference>
<dbReference type="PANTHER" id="PTHR43133">
    <property type="entry name" value="RNA POLYMERASE ECF-TYPE SIGMA FACTO"/>
    <property type="match status" value="1"/>
</dbReference>
<keyword evidence="9" id="KW-1185">Reference proteome</keyword>
<dbReference type="GO" id="GO:0006352">
    <property type="term" value="P:DNA-templated transcription initiation"/>
    <property type="evidence" value="ECO:0007669"/>
    <property type="project" value="InterPro"/>
</dbReference>
<dbReference type="Pfam" id="PF08281">
    <property type="entry name" value="Sigma70_r4_2"/>
    <property type="match status" value="1"/>
</dbReference>
<organism evidence="8 9">
    <name type="scientific">Actinocrispum wychmicini</name>
    <dbReference type="NCBI Taxonomy" id="1213861"/>
    <lineage>
        <taxon>Bacteria</taxon>
        <taxon>Bacillati</taxon>
        <taxon>Actinomycetota</taxon>
        <taxon>Actinomycetes</taxon>
        <taxon>Pseudonocardiales</taxon>
        <taxon>Pseudonocardiaceae</taxon>
        <taxon>Actinocrispum</taxon>
    </lineage>
</organism>
<feature type="domain" description="RNA polymerase sigma-70 region 2" evidence="6">
    <location>
        <begin position="9"/>
        <end position="74"/>
    </location>
</feature>
<keyword evidence="2" id="KW-0805">Transcription regulation</keyword>
<feature type="domain" description="RNA polymerase sigma factor 70 region 4 type 2" evidence="7">
    <location>
        <begin position="97"/>
        <end position="148"/>
    </location>
</feature>
<dbReference type="SUPFAM" id="SSF88659">
    <property type="entry name" value="Sigma3 and sigma4 domains of RNA polymerase sigma factors"/>
    <property type="match status" value="1"/>
</dbReference>
<keyword evidence="4" id="KW-0238">DNA-binding</keyword>
<evidence type="ECO:0000256" key="3">
    <source>
        <dbReference type="ARBA" id="ARBA00023082"/>
    </source>
</evidence>
<dbReference type="InterPro" id="IPR007627">
    <property type="entry name" value="RNA_pol_sigma70_r2"/>
</dbReference>
<evidence type="ECO:0000259" key="7">
    <source>
        <dbReference type="Pfam" id="PF08281"/>
    </source>
</evidence>
<dbReference type="InterPro" id="IPR013325">
    <property type="entry name" value="RNA_pol_sigma_r2"/>
</dbReference>
<keyword evidence="5" id="KW-0804">Transcription</keyword>
<accession>A0A4R2J8Z8</accession>
<evidence type="ECO:0000256" key="5">
    <source>
        <dbReference type="ARBA" id="ARBA00023163"/>
    </source>
</evidence>
<dbReference type="InterPro" id="IPR013249">
    <property type="entry name" value="RNA_pol_sigma70_r4_t2"/>
</dbReference>
<comment type="similarity">
    <text evidence="1">Belongs to the sigma-70 factor family. ECF subfamily.</text>
</comment>
<dbReference type="GO" id="GO:0003677">
    <property type="term" value="F:DNA binding"/>
    <property type="evidence" value="ECO:0007669"/>
    <property type="project" value="UniProtKB-KW"/>
</dbReference>
<dbReference type="AlphaFoldDB" id="A0A4R2J8Z8"/>
<evidence type="ECO:0000313" key="9">
    <source>
        <dbReference type="Proteomes" id="UP000295680"/>
    </source>
</evidence>
<dbReference type="Gene3D" id="1.10.10.10">
    <property type="entry name" value="Winged helix-like DNA-binding domain superfamily/Winged helix DNA-binding domain"/>
    <property type="match status" value="1"/>
</dbReference>
<reference evidence="8 9" key="1">
    <citation type="submission" date="2019-03" db="EMBL/GenBank/DDBJ databases">
        <title>Genomic Encyclopedia of Type Strains, Phase IV (KMG-IV): sequencing the most valuable type-strain genomes for metagenomic binning, comparative biology and taxonomic classification.</title>
        <authorList>
            <person name="Goeker M."/>
        </authorList>
    </citation>
    <scope>NUCLEOTIDE SEQUENCE [LARGE SCALE GENOMIC DNA]</scope>
    <source>
        <strain evidence="8 9">DSM 45934</strain>
    </source>
</reference>
<dbReference type="InterPro" id="IPR013324">
    <property type="entry name" value="RNA_pol_sigma_r3/r4-like"/>
</dbReference>
<dbReference type="InterPro" id="IPR036388">
    <property type="entry name" value="WH-like_DNA-bd_sf"/>
</dbReference>
<dbReference type="PANTHER" id="PTHR43133:SF50">
    <property type="entry name" value="ECF RNA POLYMERASE SIGMA FACTOR SIGM"/>
    <property type="match status" value="1"/>
</dbReference>
<dbReference type="RefSeq" id="WP_132124052.1">
    <property type="nucleotide sequence ID" value="NZ_SLWS01000011.1"/>
</dbReference>
<dbReference type="OrthoDB" id="3777963at2"/>
<comment type="caution">
    <text evidence="8">The sequence shown here is derived from an EMBL/GenBank/DDBJ whole genome shotgun (WGS) entry which is preliminary data.</text>
</comment>
<keyword evidence="3" id="KW-0731">Sigma factor</keyword>
<dbReference type="InterPro" id="IPR014284">
    <property type="entry name" value="RNA_pol_sigma-70_dom"/>
</dbReference>
<dbReference type="Gene3D" id="1.10.1740.10">
    <property type="match status" value="1"/>
</dbReference>
<sequence>MTDEWFAELYEGCYRHIVVTAYGLTGDLGDAEEIAQETFAIAYSRRRRVRATDNPRGWLHTVAVHLAKRRRRRRMTLDRLLRKEIPPPPVWVGEHTELHAAIRGLSVDHRAVVVLHYLADLPVDEVASVLGIAVGTVKSRLSRARTALAEKLAIDREVENA</sequence>
<dbReference type="Pfam" id="PF04542">
    <property type="entry name" value="Sigma70_r2"/>
    <property type="match status" value="1"/>
</dbReference>
<evidence type="ECO:0000256" key="4">
    <source>
        <dbReference type="ARBA" id="ARBA00023125"/>
    </source>
</evidence>
<name>A0A4R2J8Z8_9PSEU</name>
<proteinExistence type="inferred from homology"/>
<dbReference type="EMBL" id="SLWS01000011">
    <property type="protein sequence ID" value="TCO53038.1"/>
    <property type="molecule type" value="Genomic_DNA"/>
</dbReference>
<dbReference type="InterPro" id="IPR039425">
    <property type="entry name" value="RNA_pol_sigma-70-like"/>
</dbReference>
<protein>
    <submittedName>
        <fullName evidence="8">RNA polymerase sigma-70 factor (ECF subfamily)</fullName>
    </submittedName>
</protein>
<evidence type="ECO:0000256" key="2">
    <source>
        <dbReference type="ARBA" id="ARBA00023015"/>
    </source>
</evidence>
<evidence type="ECO:0000256" key="1">
    <source>
        <dbReference type="ARBA" id="ARBA00010641"/>
    </source>
</evidence>
<evidence type="ECO:0000313" key="8">
    <source>
        <dbReference type="EMBL" id="TCO53038.1"/>
    </source>
</evidence>
<dbReference type="Proteomes" id="UP000295680">
    <property type="component" value="Unassembled WGS sequence"/>
</dbReference>
<evidence type="ECO:0000259" key="6">
    <source>
        <dbReference type="Pfam" id="PF04542"/>
    </source>
</evidence>
<dbReference type="CDD" id="cd06171">
    <property type="entry name" value="Sigma70_r4"/>
    <property type="match status" value="1"/>
</dbReference>
<gene>
    <name evidence="8" type="ORF">EV192_111235</name>
</gene>